<dbReference type="PANTHER" id="PTHR34229:SF1">
    <property type="entry name" value="METAL TRANSPORT PROTEIN HI_1621-RELATED"/>
    <property type="match status" value="1"/>
</dbReference>
<feature type="transmembrane region" description="Helical" evidence="7">
    <location>
        <begin position="64"/>
        <end position="88"/>
    </location>
</feature>
<evidence type="ECO:0000256" key="5">
    <source>
        <dbReference type="ARBA" id="ARBA00022989"/>
    </source>
</evidence>
<dbReference type="eggNOG" id="COG0310">
    <property type="taxonomic scope" value="Bacteria"/>
</dbReference>
<reference evidence="9" key="1">
    <citation type="submission" date="2007-07" db="EMBL/GenBank/DDBJ databases">
        <title>Complete genome sequence of Campylobacter hominis ATCC BAA-381, a commensal isolated from the human gastrointestinal tract.</title>
        <authorList>
            <person name="Fouts D.E."/>
            <person name="Mongodin E.F."/>
            <person name="Puiu D."/>
            <person name="Sebastian Y."/>
            <person name="Miller W.G."/>
            <person name="Mandrell R.E."/>
            <person name="Nelson K.E."/>
        </authorList>
    </citation>
    <scope>NUCLEOTIDE SEQUENCE [LARGE SCALE GENOMIC DNA]</scope>
    <source>
        <strain evidence="9">ATCC BAA-381 / LMG 19568 / NCTC 13146 / CH001A</strain>
    </source>
</reference>
<dbReference type="GO" id="GO:0000041">
    <property type="term" value="P:transition metal ion transport"/>
    <property type="evidence" value="ECO:0007669"/>
    <property type="project" value="InterPro"/>
</dbReference>
<dbReference type="RefSeq" id="WP_012108418.1">
    <property type="nucleotide sequence ID" value="NC_009714.1"/>
</dbReference>
<dbReference type="NCBIfam" id="NF004909">
    <property type="entry name" value="PRK06265.2-5"/>
    <property type="match status" value="1"/>
</dbReference>
<evidence type="ECO:0000256" key="2">
    <source>
        <dbReference type="ARBA" id="ARBA00022448"/>
    </source>
</evidence>
<dbReference type="EMBL" id="CP000776">
    <property type="protein sequence ID" value="ABS51164.1"/>
    <property type="molecule type" value="Genomic_DNA"/>
</dbReference>
<accession>A7I0U0</accession>
<evidence type="ECO:0000313" key="8">
    <source>
        <dbReference type="EMBL" id="ABS51164.1"/>
    </source>
</evidence>
<dbReference type="STRING" id="360107.CHAB381_0543"/>
<evidence type="ECO:0000256" key="4">
    <source>
        <dbReference type="ARBA" id="ARBA00022692"/>
    </source>
</evidence>
<evidence type="ECO:0000313" key="9">
    <source>
        <dbReference type="Proteomes" id="UP000002407"/>
    </source>
</evidence>
<dbReference type="Proteomes" id="UP000002407">
    <property type="component" value="Chromosome"/>
</dbReference>
<keyword evidence="2" id="KW-0813">Transport</keyword>
<keyword evidence="4 7" id="KW-0812">Transmembrane</keyword>
<dbReference type="GO" id="GO:0005886">
    <property type="term" value="C:plasma membrane"/>
    <property type="evidence" value="ECO:0007669"/>
    <property type="project" value="UniProtKB-SubCell"/>
</dbReference>
<evidence type="ECO:0000256" key="1">
    <source>
        <dbReference type="ARBA" id="ARBA00004651"/>
    </source>
</evidence>
<keyword evidence="5 7" id="KW-1133">Transmembrane helix</keyword>
<evidence type="ECO:0000256" key="3">
    <source>
        <dbReference type="ARBA" id="ARBA00022475"/>
    </source>
</evidence>
<feature type="transmembrane region" description="Helical" evidence="7">
    <location>
        <begin position="127"/>
        <end position="151"/>
    </location>
</feature>
<organism evidence="8 9">
    <name type="scientific">Campylobacter hominis (strain ATCC BAA-381 / DSM 21671 / CCUG 45161 / LMG 19568 / NCTC 13146 / CH001A)</name>
    <dbReference type="NCBI Taxonomy" id="360107"/>
    <lineage>
        <taxon>Bacteria</taxon>
        <taxon>Pseudomonadati</taxon>
        <taxon>Campylobacterota</taxon>
        <taxon>Epsilonproteobacteria</taxon>
        <taxon>Campylobacterales</taxon>
        <taxon>Campylobacteraceae</taxon>
        <taxon>Campylobacter</taxon>
    </lineage>
</organism>
<dbReference type="Gene3D" id="1.10.1760.20">
    <property type="match status" value="1"/>
</dbReference>
<feature type="transmembrane region" description="Helical" evidence="7">
    <location>
        <begin position="157"/>
        <end position="185"/>
    </location>
</feature>
<keyword evidence="3" id="KW-1003">Cell membrane</keyword>
<feature type="transmembrane region" description="Helical" evidence="7">
    <location>
        <begin position="36"/>
        <end position="57"/>
    </location>
</feature>
<protein>
    <submittedName>
        <fullName evidence="8">CbiM</fullName>
    </submittedName>
</protein>
<proteinExistence type="predicted"/>
<evidence type="ECO:0000256" key="7">
    <source>
        <dbReference type="SAM" id="Phobius"/>
    </source>
</evidence>
<name>A7I0U0_CAMHC</name>
<keyword evidence="9" id="KW-1185">Reference proteome</keyword>
<dbReference type="PANTHER" id="PTHR34229">
    <property type="entry name" value="METAL TRANSPORT PROTEIN HI_1621-RELATED"/>
    <property type="match status" value="1"/>
</dbReference>
<dbReference type="HOGENOM" id="CLU_052508_1_0_7"/>
<gene>
    <name evidence="8" type="ordered locus">CHAB381_0543</name>
</gene>
<feature type="transmembrane region" description="Helical" evidence="7">
    <location>
        <begin position="94"/>
        <end position="115"/>
    </location>
</feature>
<comment type="subcellular location">
    <subcellularLocation>
        <location evidence="1">Cell membrane</location>
        <topology evidence="1">Multi-pass membrane protein</topology>
    </subcellularLocation>
</comment>
<dbReference type="Pfam" id="PF01891">
    <property type="entry name" value="CbiM"/>
    <property type="match status" value="1"/>
</dbReference>
<dbReference type="AlphaFoldDB" id="A7I0U0"/>
<keyword evidence="6 7" id="KW-0472">Membrane</keyword>
<dbReference type="InterPro" id="IPR002751">
    <property type="entry name" value="CbiM/NikMN"/>
</dbReference>
<dbReference type="OrthoDB" id="9792317at2"/>
<evidence type="ECO:0000256" key="6">
    <source>
        <dbReference type="ARBA" id="ARBA00023136"/>
    </source>
</evidence>
<dbReference type="KEGG" id="cha:CHAB381_0543"/>
<feature type="transmembrane region" description="Helical" evidence="7">
    <location>
        <begin position="12"/>
        <end position="30"/>
    </location>
</feature>
<sequence length="193" mass="20665">MHISEGVLRPEIIIPAWAVTGVAVSVLLYKLKSDEISKVAAFSAIFFVASFIHFPLFGVTSVHLILSGLIGIMLGTNAFLAIFVGLFFQGLVFGFGGLSSLGVNTLIMGFPAIFMKFIAFKISPPKVGFFLAGFLAILISAFLLALTLFLNGEELKALAFAVFAMNIPLAVIEGFITLFAVSFILKIKPGVLK</sequence>